<dbReference type="PANTHER" id="PTHR12792:SF0">
    <property type="entry name" value="SEPARIN"/>
    <property type="match status" value="1"/>
</dbReference>
<keyword evidence="4" id="KW-0159">Chromosome partition</keyword>
<evidence type="ECO:0000256" key="3">
    <source>
        <dbReference type="ARBA" id="ARBA00022801"/>
    </source>
</evidence>
<evidence type="ECO:0000256" key="1">
    <source>
        <dbReference type="ARBA" id="ARBA00000451"/>
    </source>
</evidence>
<dbReference type="Proteomes" id="UP000189705">
    <property type="component" value="Unplaced"/>
</dbReference>
<dbReference type="RefSeq" id="XP_014378635.1">
    <property type="nucleotide sequence ID" value="XM_014523149.2"/>
</dbReference>
<dbReference type="eggNOG" id="KOG1849">
    <property type="taxonomic scope" value="Eukaryota"/>
</dbReference>
<proteinExistence type="predicted"/>
<dbReference type="GO" id="GO:0051307">
    <property type="term" value="P:meiotic chromosome separation"/>
    <property type="evidence" value="ECO:0007669"/>
    <property type="project" value="TreeGrafter"/>
</dbReference>
<comment type="catalytic activity">
    <reaction evidence="1">
        <text>All bonds known to be hydrolyzed by this endopeptidase have arginine in P1 and an acidic residue in P4. P6 is often occupied by an acidic residue or by a hydroxy-amino-acid residue, the phosphorylation of which enhances cleavage.</text>
        <dbReference type="EC" id="3.4.22.49"/>
    </reaction>
</comment>
<dbReference type="GO" id="GO:0006508">
    <property type="term" value="P:proteolysis"/>
    <property type="evidence" value="ECO:0007669"/>
    <property type="project" value="InterPro"/>
</dbReference>
<evidence type="ECO:0000313" key="8">
    <source>
        <dbReference type="RefSeq" id="XP_014378635.1"/>
    </source>
</evidence>
<sequence>MPKCPGCVARFQSLLDLAELACQGYIVACPPRAPLYLEKILYHLLKSVAASGTYSACLRFAGILRTQLGQCQRLAVPNEDFEAIAKSSFSVLWKVADALAKSDQGLGDARAVLSGRLQATCFLALLEEAESPLLPQEPPFFTSQTARQAAAAALMFEAQRAPLSPEDARYLSKQLACHPLAVLLEARGGMEPWPLQSSLCLLELMLERCRRLCRGSCFQEAEDALKQARVHLSVSRGAKEGFGAALDLLRIGIELSRVLAVGQGQTGPLLSQAAMALDAASEAQDPFLRALVESCQFMVSSLSGYVRRSEHRPFGVEDALGASAFVKGYSQLLWRLLESMPPDSPKQQQTVKQLQSHCLQLYAGLAYDAFQGSQAAGLEKLAGPCRDVITWMLQLFEGLPEPEQAEYLDVTASCVFKLAYGFYSQKLYAEACSVVELFCQRLAMEPCPYPEMPTERSDKCFKLQVESYRKLGQFEKGLEVVALWLGALRGRVTEQMVEPVSLWVRVKMDASKKGDEDLRLKTLKDALEGHSLAPESLVALLSEELRAYKMVRADTGHERFNVICDLLELYPEESGQVQERAGVLLELAQVLCYHDYTEKTECSALDAIQEALHLLDSVPESPESQDQLLDDRAQALLWLYICSLESKMQQSIEKEQRAWTQGQKNLEDFEPNDLNYEDKLQDDKFLYNSITFNLAAEAAQSKSLDDALALWKKLLAKKGIPQVRSVEQTTASLHLAAALYRMMAKPLQAMECYLLLWTLCRALGDQLGTASALCQVTKLLFHLECPSDAKLFLEEAESCLENADSSSESSLLLMQTCAVLRSQLCCMEHKIEEGLALLLKVLQSPTLQRIAKVWYLLRAHILQLVAVYLGLPSTSLSAELRQQIWAEGWKTPETALADAHKLLRSIILLLLGSDVLSSPKAGADASFVDYGENLLQKWQVLADMLACSEKLIALLGTVEMVCEAKAFCVEALKLSMKLQALRWCAGFLVQKSELELQRSDVELCQSDLQQALFLLESGTAFETEEKHKDKVKIQLTKGRCRSRQHRSPSTESAAEDEAFLKGPDLEFVATVGAEEKQATLTTSPELKPKQKQRPRFLTHSPACACPLCSDVALVVVGLRWLVAFAHGELALGNAAEGLGLLQTALERCAPATTRFSGVVRAVSWGKKAVLGAQPTSGLLDDVMGRIYAALAAHNLRGPQPQKQLWELVEAGLAFLSSRPPHLPGLECHAASLLLTKAVATIYTLASAHDGCTANVFSSTWAWKPSAPPAGTKGTAAAKAPKAKEPQPPKSRSKKQPVAITGMKPRAKRGLGAKALPPIDLDVFTLGDSDTDVPRIVLKPVLEPATPIQKSCPPPMARSQGPKRAPQPQAPFAVFNEASPTGVKAQLAKAPKASRRVKSRLKVTFSDDSDLDDPPAALEREDKGPAPRRVRSVASNKVTQPSGSSKKATAERKGSQASSLDNVSQGSTARLQRGGAGVKKALRGRTALRAPSREQEEDKELLRAITEEETLEEELELSFEVLRGSDEEDPAPGTKKGVTWAPGEREVLRRDASASPWESFPAAGRKGSGDVLSLQPPSAMLAAIGLPSLDSVCESLMAALTSISHCPPSALYCQLCRLLALCTGSRDPLATACLVSESVAIGARHQMLSSIHRRMHKAKKSGDVAEQLEELSMHGVPADPRMQRLAQLQHLFQFSSAGLGQLEMEAFREQLWQIPSGVTVCILALGSVQPSTVGDTLLLTRLERDGAPVTIRIPTAGSKVPLSSVLEEFDAIQAQQKEFNNCTDKRDWWLGRSELDHRMKSLTETLEKQVLGCWKGALLPAGPDPVATKAVLELHKRLRECGWEDPDPALLKVVLNGAHLLAPPDVQRLALGLCPAKPAAAQALLQAAVEEERGACGKQAGSSLLLVLDKHLQKLPWENMPCLQALPVTRLPSLRFLLSYSLGSQDQMGSVLTRGVDRSSAFYVLNPHGNLPGTEERFRAWFESEAGWSGVTGTVPSREQMQAALMEHDLYIYAGHGAGARFLDGHSILKLDCAAVTLLFGCSSVALAVRGSLEGSGIVLKYIMAGCPLVLGNLWDVTDRDIDRYTEALLQSWLRAGPGAPLLDHVIQARQAPRLKYLIGAAPVAYGLPVSLR</sequence>
<dbReference type="GO" id="GO:0005634">
    <property type="term" value="C:nucleus"/>
    <property type="evidence" value="ECO:0007669"/>
    <property type="project" value="InterPro"/>
</dbReference>
<feature type="compositionally biased region" description="Basic and acidic residues" evidence="5">
    <location>
        <begin position="1490"/>
        <end position="1499"/>
    </location>
</feature>
<dbReference type="Pfam" id="PF03568">
    <property type="entry name" value="Separin_C"/>
    <property type="match status" value="1"/>
</dbReference>
<dbReference type="GO" id="GO:0072686">
    <property type="term" value="C:mitotic spindle"/>
    <property type="evidence" value="ECO:0007669"/>
    <property type="project" value="TreeGrafter"/>
</dbReference>
<dbReference type="PANTHER" id="PTHR12792">
    <property type="entry name" value="EXTRA SPINDLE POLES 1-RELATED"/>
    <property type="match status" value="1"/>
</dbReference>
<evidence type="ECO:0000256" key="5">
    <source>
        <dbReference type="SAM" id="MobiDB-lite"/>
    </source>
</evidence>
<feature type="compositionally biased region" description="Basic residues" evidence="5">
    <location>
        <begin position="1391"/>
        <end position="1400"/>
    </location>
</feature>
<feature type="region of interest" description="Disordered" evidence="5">
    <location>
        <begin position="1522"/>
        <end position="1544"/>
    </location>
</feature>
<dbReference type="GO" id="GO:0004197">
    <property type="term" value="F:cysteine-type endopeptidase activity"/>
    <property type="evidence" value="ECO:0007669"/>
    <property type="project" value="InterPro"/>
</dbReference>
<dbReference type="KEGG" id="asn:102377591"/>
<gene>
    <name evidence="8" type="primary">ESPL1</name>
</gene>
<dbReference type="InterPro" id="IPR005314">
    <property type="entry name" value="Peptidase_C50"/>
</dbReference>
<keyword evidence="3" id="KW-0378">Hydrolase</keyword>
<feature type="compositionally biased region" description="Low complexity" evidence="5">
    <location>
        <begin position="1268"/>
        <end position="1279"/>
    </location>
</feature>
<dbReference type="CTD" id="9700"/>
<accession>A0A1U8DN17</accession>
<evidence type="ECO:0000313" key="7">
    <source>
        <dbReference type="Proteomes" id="UP000189705"/>
    </source>
</evidence>
<dbReference type="InterPro" id="IPR011990">
    <property type="entry name" value="TPR-like_helical_dom_sf"/>
</dbReference>
<dbReference type="GO" id="GO:0005813">
    <property type="term" value="C:centrosome"/>
    <property type="evidence" value="ECO:0007669"/>
    <property type="project" value="TreeGrafter"/>
</dbReference>
<feature type="region of interest" description="Disordered" evidence="5">
    <location>
        <begin position="1345"/>
        <end position="1367"/>
    </location>
</feature>
<evidence type="ECO:0000256" key="4">
    <source>
        <dbReference type="ARBA" id="ARBA00022829"/>
    </source>
</evidence>
<name>A0A1U8DN17_ALLSI</name>
<feature type="compositionally biased region" description="Polar residues" evidence="5">
    <location>
        <begin position="1454"/>
        <end position="1469"/>
    </location>
</feature>
<dbReference type="InterPro" id="IPR030397">
    <property type="entry name" value="SEPARIN_core_dom"/>
</dbReference>
<dbReference type="OrthoDB" id="10255632at2759"/>
<feature type="domain" description="Peptidase C50" evidence="6">
    <location>
        <begin position="1957"/>
        <end position="2052"/>
    </location>
</feature>
<dbReference type="InParanoid" id="A0A1U8DN17"/>
<feature type="region of interest" description="Disordered" evidence="5">
    <location>
        <begin position="1386"/>
        <end position="1499"/>
    </location>
</feature>
<evidence type="ECO:0000259" key="6">
    <source>
        <dbReference type="PROSITE" id="PS51700"/>
    </source>
</evidence>
<feature type="compositionally biased region" description="Polar residues" evidence="5">
    <location>
        <begin position="1432"/>
        <end position="1446"/>
    </location>
</feature>
<protein>
    <recommendedName>
        <fullName evidence="2">separase</fullName>
        <ecNumber evidence="2">3.4.22.49</ecNumber>
    </recommendedName>
</protein>
<dbReference type="PROSITE" id="PS51700">
    <property type="entry name" value="SEPARIN"/>
    <property type="match status" value="1"/>
</dbReference>
<dbReference type="GeneID" id="102377591"/>
<dbReference type="STRING" id="38654.A0A1U8DN17"/>
<evidence type="ECO:0000256" key="2">
    <source>
        <dbReference type="ARBA" id="ARBA00012489"/>
    </source>
</evidence>
<organism evidence="7 8">
    <name type="scientific">Alligator sinensis</name>
    <name type="common">Chinese alligator</name>
    <dbReference type="NCBI Taxonomy" id="38654"/>
    <lineage>
        <taxon>Eukaryota</taxon>
        <taxon>Metazoa</taxon>
        <taxon>Chordata</taxon>
        <taxon>Craniata</taxon>
        <taxon>Vertebrata</taxon>
        <taxon>Euteleostomi</taxon>
        <taxon>Archelosauria</taxon>
        <taxon>Archosauria</taxon>
        <taxon>Crocodylia</taxon>
        <taxon>Alligatoridae</taxon>
        <taxon>Alligatorinae</taxon>
        <taxon>Alligator</taxon>
    </lineage>
</organism>
<reference evidence="8" key="1">
    <citation type="submission" date="2025-08" db="UniProtKB">
        <authorList>
            <consortium name="RefSeq"/>
        </authorList>
    </citation>
    <scope>IDENTIFICATION</scope>
</reference>
<dbReference type="EC" id="3.4.22.49" evidence="2"/>
<dbReference type="GO" id="GO:0005737">
    <property type="term" value="C:cytoplasm"/>
    <property type="evidence" value="ECO:0007669"/>
    <property type="project" value="TreeGrafter"/>
</dbReference>
<keyword evidence="7" id="KW-1185">Reference proteome</keyword>
<feature type="region of interest" description="Disordered" evidence="5">
    <location>
        <begin position="1266"/>
        <end position="1310"/>
    </location>
</feature>
<dbReference type="SUPFAM" id="SSF48452">
    <property type="entry name" value="TPR-like"/>
    <property type="match status" value="1"/>
</dbReference>